<organism evidence="2 3">
    <name type="scientific">Aquirufa originis</name>
    <dbReference type="NCBI Taxonomy" id="3096514"/>
    <lineage>
        <taxon>Bacteria</taxon>
        <taxon>Pseudomonadati</taxon>
        <taxon>Bacteroidota</taxon>
        <taxon>Cytophagia</taxon>
        <taxon>Cytophagales</taxon>
        <taxon>Flectobacillaceae</taxon>
        <taxon>Aquirufa</taxon>
    </lineage>
</organism>
<evidence type="ECO:0000313" key="3">
    <source>
        <dbReference type="Proteomes" id="UP001598112"/>
    </source>
</evidence>
<keyword evidence="1" id="KW-0175">Coiled coil</keyword>
<evidence type="ECO:0000313" key="2">
    <source>
        <dbReference type="EMBL" id="MFD3292196.1"/>
    </source>
</evidence>
<gene>
    <name evidence="2" type="ORF">SKC35_00710</name>
</gene>
<proteinExistence type="predicted"/>
<reference evidence="2 3" key="1">
    <citation type="submission" date="2024-03" db="EMBL/GenBank/DDBJ databases">
        <title>Aquirufa genome sequencing.</title>
        <authorList>
            <person name="Pitt A."/>
            <person name="Hahn M.W."/>
        </authorList>
    </citation>
    <scope>NUCLEOTIDE SEQUENCE [LARGE SCALE GENOMIC DNA]</scope>
    <source>
        <strain evidence="2 3">KTFRIE-69F</strain>
    </source>
</reference>
<dbReference type="Proteomes" id="UP001598112">
    <property type="component" value="Unassembled WGS sequence"/>
</dbReference>
<dbReference type="EMBL" id="JBBKXY010000001">
    <property type="protein sequence ID" value="MFD3292196.1"/>
    <property type="molecule type" value="Genomic_DNA"/>
</dbReference>
<comment type="caution">
    <text evidence="2">The sequence shown here is derived from an EMBL/GenBank/DDBJ whole genome shotgun (WGS) entry which is preliminary data.</text>
</comment>
<name>A0ABW6D1W7_9BACT</name>
<evidence type="ECO:0008006" key="4">
    <source>
        <dbReference type="Google" id="ProtNLM"/>
    </source>
</evidence>
<evidence type="ECO:0000256" key="1">
    <source>
        <dbReference type="SAM" id="Coils"/>
    </source>
</evidence>
<feature type="coiled-coil region" evidence="1">
    <location>
        <begin position="121"/>
        <end position="148"/>
    </location>
</feature>
<keyword evidence="3" id="KW-1185">Reference proteome</keyword>
<accession>A0ABW6D1W7</accession>
<dbReference type="RefSeq" id="WP_377977596.1">
    <property type="nucleotide sequence ID" value="NZ_JBBKXY010000001.1"/>
</dbReference>
<protein>
    <recommendedName>
        <fullName evidence="4">EF-hand domain-containing protein</fullName>
    </recommendedName>
</protein>
<sequence>MSRYNEVQETYYLNENTFNGNYYDIKEGLNPYFIQIGENLSWTLEDNHNDKIYFKTQLGTLTGREIVEINYKERNIIVKSGSIEKLIWNSKQLRKNEKNCQEYIENLTDYIKLYLDSDIEKSRINKEIKDKQDEINRLSNLNSRVNNIVSELDTDGNGEVDLVDGESFNKLLNKHQKTISDIDKTYIQKFVKISIYLKTKRKNTQTIFESISESKNESELFELISLLKNQIHSYDLLVYHSISMITSLVESDLITFYEIYESFDQLGVFNSNWENEVSNKLYNIGDGIKDLMYSINRMENNIVNSLETLTYFTEDSFIELNNTITTQLSSIDSSINFNNLLTGIQTYQMYKINQNTKRIN</sequence>